<feature type="transmembrane region" description="Helical" evidence="1">
    <location>
        <begin position="120"/>
        <end position="139"/>
    </location>
</feature>
<keyword evidence="3" id="KW-1185">Reference proteome</keyword>
<sequence>MAEWKPPAGTGPRWILACVAGLAVGLPLATLWGVTLRPDMLPGTSRVGLLIMALRALSGAILGGCLGLAQAWALRRVHPDLPPLRWIGATAAAGYLAALIGMSVYGVLIARFDGFQTSVFLVAAPLATGLLGGLIHGLAQGLVLDGVVRRWVPWVWLNVLGWVLAAGISGLRSVLGLAGTEPLALVGGSVIVGALEGLAIGLVTAGAIRLMPAGRPAEAA</sequence>
<accession>A0A9X9X9W3</accession>
<feature type="transmembrane region" description="Helical" evidence="1">
    <location>
        <begin position="151"/>
        <end position="171"/>
    </location>
</feature>
<keyword evidence="1" id="KW-1133">Transmembrane helix</keyword>
<evidence type="ECO:0000313" key="2">
    <source>
        <dbReference type="EMBL" id="MBR0680499.1"/>
    </source>
</evidence>
<name>A0A9X9X9W3_9PROT</name>
<proteinExistence type="predicted"/>
<feature type="transmembrane region" description="Helical" evidence="1">
    <location>
        <begin position="47"/>
        <end position="74"/>
    </location>
</feature>
<feature type="transmembrane region" description="Helical" evidence="1">
    <location>
        <begin position="183"/>
        <end position="208"/>
    </location>
</feature>
<organism evidence="2 3">
    <name type="scientific">Neoroseomonas eburnea</name>
    <dbReference type="NCBI Taxonomy" id="1346889"/>
    <lineage>
        <taxon>Bacteria</taxon>
        <taxon>Pseudomonadati</taxon>
        <taxon>Pseudomonadota</taxon>
        <taxon>Alphaproteobacteria</taxon>
        <taxon>Acetobacterales</taxon>
        <taxon>Acetobacteraceae</taxon>
        <taxon>Neoroseomonas</taxon>
    </lineage>
</organism>
<dbReference type="Proteomes" id="UP001138709">
    <property type="component" value="Unassembled WGS sequence"/>
</dbReference>
<comment type="caution">
    <text evidence="2">The sequence shown here is derived from an EMBL/GenBank/DDBJ whole genome shotgun (WGS) entry which is preliminary data.</text>
</comment>
<feature type="transmembrane region" description="Helical" evidence="1">
    <location>
        <begin position="14"/>
        <end position="35"/>
    </location>
</feature>
<evidence type="ECO:0000256" key="1">
    <source>
        <dbReference type="SAM" id="Phobius"/>
    </source>
</evidence>
<reference evidence="2" key="1">
    <citation type="submission" date="2020-01" db="EMBL/GenBank/DDBJ databases">
        <authorList>
            <person name="Rat A."/>
        </authorList>
    </citation>
    <scope>NUCLEOTIDE SEQUENCE</scope>
    <source>
        <strain evidence="2">LMG 31228</strain>
    </source>
</reference>
<dbReference type="RefSeq" id="WP_211846020.1">
    <property type="nucleotide sequence ID" value="NZ_JAAEDL010000006.1"/>
</dbReference>
<evidence type="ECO:0000313" key="3">
    <source>
        <dbReference type="Proteomes" id="UP001138709"/>
    </source>
</evidence>
<gene>
    <name evidence="2" type="ORF">GXW74_08370</name>
</gene>
<dbReference type="EMBL" id="JAAEDL010000006">
    <property type="protein sequence ID" value="MBR0680499.1"/>
    <property type="molecule type" value="Genomic_DNA"/>
</dbReference>
<dbReference type="AlphaFoldDB" id="A0A9X9X9W3"/>
<protein>
    <submittedName>
        <fullName evidence="2">Uncharacterized protein</fullName>
    </submittedName>
</protein>
<keyword evidence="1" id="KW-0812">Transmembrane</keyword>
<keyword evidence="1" id="KW-0472">Membrane</keyword>
<reference evidence="2" key="2">
    <citation type="journal article" date="2021" name="Syst. Appl. Microbiol.">
        <title>Roseomonas hellenica sp. nov., isolated from roots of wild-growing Alkanna tinctoria.</title>
        <authorList>
            <person name="Rat A."/>
            <person name="Naranjo H.D."/>
            <person name="Lebbe L."/>
            <person name="Cnockaert M."/>
            <person name="Krigas N."/>
            <person name="Grigoriadou K."/>
            <person name="Maloupa E."/>
            <person name="Willems A."/>
        </authorList>
    </citation>
    <scope>NUCLEOTIDE SEQUENCE</scope>
    <source>
        <strain evidence="2">LMG 31228</strain>
    </source>
</reference>
<feature type="transmembrane region" description="Helical" evidence="1">
    <location>
        <begin position="86"/>
        <end position="108"/>
    </location>
</feature>